<evidence type="ECO:0000313" key="2">
    <source>
        <dbReference type="EMBL" id="CZR64806.1"/>
    </source>
</evidence>
<sequence>MKLCALLLAGSVAFVAATAAPEQFQCPGICLGAGAVEHHHPFPAVVEPVVDNKEIGEEVKVDLKEKRGKGCGEKCVGFGRGECECGRCIGGLCGFGPEEPQERDLTPKNIGLSACGQTCKTESDCNPIRHDSQCISGKCTVNKRPIHPVTAELDDRQEKTTIVGGTNAAAGLGNKLGSRQKFSGDGNPLCSSQVDCKGYPFTHCLAGEGVPRCSAGENCVGEVATVEERAVDIQPTRILYGQRKVESDCAQFPYTHCIDQWCRSLCPAGEADCVLETSQVDERDASVALGRRQCKVESDCEDFPHTHCDNGWCRMWCLTDDEDCIQGAAPVAKVEEVKAIAETVACTLLCSTNTDCGGSVCFRGRCLRNGLGAEPSTIQRKARRAIESADLESVPGTCPTSCETYADCIGCLPHVNACWGGHCHNVRMLERSAKERPADYELPTEVKWSSCGEPCSSRADCADCGNGFCTLGRCVHPRV</sequence>
<gene>
    <name evidence="2" type="ORF">PAC_14705</name>
</gene>
<dbReference type="Proteomes" id="UP000184330">
    <property type="component" value="Unassembled WGS sequence"/>
</dbReference>
<keyword evidence="3" id="KW-1185">Reference proteome</keyword>
<dbReference type="AlphaFoldDB" id="A0A1L7XIM3"/>
<evidence type="ECO:0008006" key="4">
    <source>
        <dbReference type="Google" id="ProtNLM"/>
    </source>
</evidence>
<dbReference type="OrthoDB" id="10511239at2759"/>
<proteinExistence type="predicted"/>
<accession>A0A1L7XIM3</accession>
<protein>
    <recommendedName>
        <fullName evidence="4">SRCR domain-containing protein</fullName>
    </recommendedName>
</protein>
<feature type="chain" id="PRO_5013245063" description="SRCR domain-containing protein" evidence="1">
    <location>
        <begin position="20"/>
        <end position="479"/>
    </location>
</feature>
<organism evidence="2 3">
    <name type="scientific">Phialocephala subalpina</name>
    <dbReference type="NCBI Taxonomy" id="576137"/>
    <lineage>
        <taxon>Eukaryota</taxon>
        <taxon>Fungi</taxon>
        <taxon>Dikarya</taxon>
        <taxon>Ascomycota</taxon>
        <taxon>Pezizomycotina</taxon>
        <taxon>Leotiomycetes</taxon>
        <taxon>Helotiales</taxon>
        <taxon>Mollisiaceae</taxon>
        <taxon>Phialocephala</taxon>
        <taxon>Phialocephala fortinii species complex</taxon>
    </lineage>
</organism>
<dbReference type="EMBL" id="FJOG01000028">
    <property type="protein sequence ID" value="CZR64806.1"/>
    <property type="molecule type" value="Genomic_DNA"/>
</dbReference>
<evidence type="ECO:0000313" key="3">
    <source>
        <dbReference type="Proteomes" id="UP000184330"/>
    </source>
</evidence>
<keyword evidence="1" id="KW-0732">Signal</keyword>
<name>A0A1L7XIM3_9HELO</name>
<reference evidence="2 3" key="1">
    <citation type="submission" date="2016-03" db="EMBL/GenBank/DDBJ databases">
        <authorList>
            <person name="Ploux O."/>
        </authorList>
    </citation>
    <scope>NUCLEOTIDE SEQUENCE [LARGE SCALE GENOMIC DNA]</scope>
    <source>
        <strain evidence="2 3">UAMH 11012</strain>
    </source>
</reference>
<evidence type="ECO:0000256" key="1">
    <source>
        <dbReference type="SAM" id="SignalP"/>
    </source>
</evidence>
<feature type="signal peptide" evidence="1">
    <location>
        <begin position="1"/>
        <end position="19"/>
    </location>
</feature>